<protein>
    <recommendedName>
        <fullName evidence="4">PH domain-containing protein</fullName>
    </recommendedName>
</protein>
<accession>L9WZZ5</accession>
<feature type="transmembrane region" description="Helical" evidence="1">
    <location>
        <begin position="59"/>
        <end position="77"/>
    </location>
</feature>
<reference evidence="2 3" key="1">
    <citation type="journal article" date="2014" name="PLoS Genet.">
        <title>Phylogenetically driven sequencing of extremely halophilic archaea reveals strategies for static and dynamic osmo-response.</title>
        <authorList>
            <person name="Becker E.A."/>
            <person name="Seitzer P.M."/>
            <person name="Tritt A."/>
            <person name="Larsen D."/>
            <person name="Krusor M."/>
            <person name="Yao A.I."/>
            <person name="Wu D."/>
            <person name="Madern D."/>
            <person name="Eisen J.A."/>
            <person name="Darling A.E."/>
            <person name="Facciotti M.T."/>
        </authorList>
    </citation>
    <scope>NUCLEOTIDE SEQUENCE [LARGE SCALE GENOMIC DNA]</scope>
    <source>
        <strain evidence="2 3">JCM 12255</strain>
    </source>
</reference>
<dbReference type="Proteomes" id="UP000011602">
    <property type="component" value="Unassembled WGS sequence"/>
</dbReference>
<evidence type="ECO:0000256" key="1">
    <source>
        <dbReference type="SAM" id="Phobius"/>
    </source>
</evidence>
<evidence type="ECO:0000313" key="2">
    <source>
        <dbReference type="EMBL" id="ELY55054.1"/>
    </source>
</evidence>
<proteinExistence type="predicted"/>
<evidence type="ECO:0000313" key="3">
    <source>
        <dbReference type="Proteomes" id="UP000011602"/>
    </source>
</evidence>
<dbReference type="OrthoDB" id="170115at2157"/>
<feature type="transmembrane region" description="Helical" evidence="1">
    <location>
        <begin position="24"/>
        <end position="47"/>
    </location>
</feature>
<dbReference type="eggNOG" id="arCOG09071">
    <property type="taxonomic scope" value="Archaea"/>
</dbReference>
<organism evidence="2 3">
    <name type="scientific">Natronolimnohabitans innermongolicus JCM 12255</name>
    <dbReference type="NCBI Taxonomy" id="1227499"/>
    <lineage>
        <taxon>Archaea</taxon>
        <taxon>Methanobacteriati</taxon>
        <taxon>Methanobacteriota</taxon>
        <taxon>Stenosarchaea group</taxon>
        <taxon>Halobacteria</taxon>
        <taxon>Halobacteriales</taxon>
        <taxon>Natrialbaceae</taxon>
        <taxon>Natronolimnohabitans</taxon>
    </lineage>
</organism>
<keyword evidence="3" id="KW-1185">Reference proteome</keyword>
<dbReference type="AlphaFoldDB" id="L9WZZ5"/>
<evidence type="ECO:0008006" key="4">
    <source>
        <dbReference type="Google" id="ProtNLM"/>
    </source>
</evidence>
<gene>
    <name evidence="2" type="ORF">C493_11922</name>
</gene>
<keyword evidence="1" id="KW-0472">Membrane</keyword>
<dbReference type="RefSeq" id="WP_007259663.1">
    <property type="nucleotide sequence ID" value="NZ_AOHZ01000052.1"/>
</dbReference>
<sequence>MSRRNAADAASLEGDDSASANQDWAFPLVAAVYGGVLLAGLTSAVAIPLDGGPLGLSGSYAAGFIAGFVGGFVLARVDARLPARLGRTGGHRLGTAAPSLPFFGIWLVSSDPAAEAVALVSTLLVFATGQLLSQVASNRYVDSVTAGEPSATWRWEPPGSLRLDLLVGALWGVLAAANAATGNWQSALLWLTLGVMWLASGLAEGRWSLGAGRDRCEIQVYDSGLVKRRPFLQTFVSWDEINHVRLRDGELVLDRGFRDVRLERDALEDADGVLEAIDERIAGAALR</sequence>
<dbReference type="STRING" id="1227499.C493_11922"/>
<dbReference type="PATRIC" id="fig|1227499.3.peg.2440"/>
<keyword evidence="1" id="KW-0812">Transmembrane</keyword>
<name>L9WZZ5_9EURY</name>
<comment type="caution">
    <text evidence="2">The sequence shown here is derived from an EMBL/GenBank/DDBJ whole genome shotgun (WGS) entry which is preliminary data.</text>
</comment>
<dbReference type="EMBL" id="AOHZ01000052">
    <property type="protein sequence ID" value="ELY55054.1"/>
    <property type="molecule type" value="Genomic_DNA"/>
</dbReference>
<keyword evidence="1" id="KW-1133">Transmembrane helix</keyword>